<dbReference type="GO" id="GO:0071555">
    <property type="term" value="P:cell wall organization"/>
    <property type="evidence" value="ECO:0007669"/>
    <property type="project" value="InterPro"/>
</dbReference>
<dbReference type="EMBL" id="NOJZ02000001">
    <property type="protein sequence ID" value="RDY24900.1"/>
    <property type="molecule type" value="Genomic_DNA"/>
</dbReference>
<sequence length="396" mass="44401">MKGSILIALLEKASLLVVLFLLISKLKAFKKIFEKDKYEIEDLIIISLIFTFLAIFGTYNGIVYMGSIVNTRVIAIVSSGILFGPIVSIPAGILAGVHRYLIDIGGITSIPCFLSSILAGILSGFLHGKIKKGYIELYGIIVGMISESFTMLLIYFMSKPHTMALDIIQTIYMPLLSGQIAIGFVVSIVEGIEKDKREIEARNKAEIRALQRQINPHFLFNSLNTIASFIRFDPNKARKLIINLSTYLRHNLESNENLISIEKEINQVKSYVEIVKARFGDLLNIEYDIDDIDIKIPSLIIQPLVENAVIHGILEGEEKGCVKISIKKINDKVRISVIDDGIGINQKIIDDLYNDKMPQNKIGLYNVHLRLKLFYEDGLKIKKLSKGTAIEFDVRG</sequence>
<keyword evidence="16" id="KW-1185">Reference proteome</keyword>
<dbReference type="GO" id="GO:0005886">
    <property type="term" value="C:plasma membrane"/>
    <property type="evidence" value="ECO:0007669"/>
    <property type="project" value="UniProtKB-SubCell"/>
</dbReference>
<dbReference type="PANTHER" id="PTHR34220">
    <property type="entry name" value="SENSOR HISTIDINE KINASE YPDA"/>
    <property type="match status" value="1"/>
</dbReference>
<reference evidence="15 16" key="1">
    <citation type="journal article" date="2017" name="Genome Announc.">
        <title>Draft Genome Sequence of Romboutsia maritimum sp. nov. Strain CCRI-22766(T), Isolated from Coastal Estuarine Mud.</title>
        <authorList>
            <person name="Maheux A.F."/>
            <person name="Boudreau D.K."/>
            <person name="Berube E."/>
            <person name="Boissinot M."/>
            <person name="Raymond F."/>
            <person name="Brodeur S."/>
            <person name="Corbeil J."/>
            <person name="Brightwell G."/>
            <person name="Broda D."/>
            <person name="Omar R.F."/>
            <person name="Bergeron M.G."/>
        </authorList>
    </citation>
    <scope>NUCLEOTIDE SEQUENCE [LARGE SCALE GENOMIC DNA]</scope>
    <source>
        <strain evidence="15 16">CCRI-22766</strain>
    </source>
</reference>
<evidence type="ECO:0000259" key="13">
    <source>
        <dbReference type="Pfam" id="PF06580"/>
    </source>
</evidence>
<evidence type="ECO:0000259" key="12">
    <source>
        <dbReference type="Pfam" id="PF02518"/>
    </source>
</evidence>
<evidence type="ECO:0000256" key="10">
    <source>
        <dbReference type="ARBA" id="ARBA00023136"/>
    </source>
</evidence>
<dbReference type="Pfam" id="PF07694">
    <property type="entry name" value="5TM-5TMR_LYT"/>
    <property type="match status" value="1"/>
</dbReference>
<dbReference type="OrthoDB" id="9809348at2"/>
<feature type="transmembrane region" description="Helical" evidence="11">
    <location>
        <begin position="170"/>
        <end position="189"/>
    </location>
</feature>
<keyword evidence="3" id="KW-0808">Transferase</keyword>
<evidence type="ECO:0000256" key="2">
    <source>
        <dbReference type="ARBA" id="ARBA00022475"/>
    </source>
</evidence>
<feature type="domain" description="Histidine kinase/HSP90-like ATPase" evidence="12">
    <location>
        <begin position="298"/>
        <end position="392"/>
    </location>
</feature>
<accession>A0A371IWP1</accession>
<dbReference type="GO" id="GO:0000155">
    <property type="term" value="F:phosphorelay sensor kinase activity"/>
    <property type="evidence" value="ECO:0007669"/>
    <property type="project" value="InterPro"/>
</dbReference>
<feature type="domain" description="Signal transduction histidine kinase 5TM receptor LytS transmembrane region" evidence="14">
    <location>
        <begin position="27"/>
        <end position="190"/>
    </location>
</feature>
<evidence type="ECO:0000256" key="9">
    <source>
        <dbReference type="ARBA" id="ARBA00023012"/>
    </source>
</evidence>
<keyword evidence="5" id="KW-0547">Nucleotide-binding</keyword>
<dbReference type="Proteomes" id="UP000243494">
    <property type="component" value="Unassembled WGS sequence"/>
</dbReference>
<name>A0A371IWP1_9FIRM</name>
<evidence type="ECO:0000256" key="4">
    <source>
        <dbReference type="ARBA" id="ARBA00022692"/>
    </source>
</evidence>
<dbReference type="InterPro" id="IPR050640">
    <property type="entry name" value="Bact_2-comp_sensor_kinase"/>
</dbReference>
<dbReference type="Gene3D" id="3.30.565.10">
    <property type="entry name" value="Histidine kinase-like ATPase, C-terminal domain"/>
    <property type="match status" value="1"/>
</dbReference>
<evidence type="ECO:0000256" key="5">
    <source>
        <dbReference type="ARBA" id="ARBA00022741"/>
    </source>
</evidence>
<dbReference type="Pfam" id="PF02518">
    <property type="entry name" value="HATPase_c"/>
    <property type="match status" value="1"/>
</dbReference>
<keyword evidence="2" id="KW-1003">Cell membrane</keyword>
<dbReference type="Pfam" id="PF06580">
    <property type="entry name" value="His_kinase"/>
    <property type="match status" value="1"/>
</dbReference>
<keyword evidence="6 15" id="KW-0418">Kinase</keyword>
<gene>
    <name evidence="15" type="ORF">CHF27_001490</name>
</gene>
<dbReference type="GO" id="GO:0005524">
    <property type="term" value="F:ATP binding"/>
    <property type="evidence" value="ECO:0007669"/>
    <property type="project" value="UniProtKB-KW"/>
</dbReference>
<evidence type="ECO:0000256" key="3">
    <source>
        <dbReference type="ARBA" id="ARBA00022679"/>
    </source>
</evidence>
<feature type="transmembrane region" description="Helical" evidence="11">
    <location>
        <begin position="73"/>
        <end position="94"/>
    </location>
</feature>
<evidence type="ECO:0000313" key="15">
    <source>
        <dbReference type="EMBL" id="RDY24900.1"/>
    </source>
</evidence>
<feature type="transmembrane region" description="Helical" evidence="11">
    <location>
        <begin position="100"/>
        <end position="125"/>
    </location>
</feature>
<dbReference type="InterPro" id="IPR010559">
    <property type="entry name" value="Sig_transdc_His_kin_internal"/>
</dbReference>
<evidence type="ECO:0000256" key="6">
    <source>
        <dbReference type="ARBA" id="ARBA00022777"/>
    </source>
</evidence>
<dbReference type="AlphaFoldDB" id="A0A371IWP1"/>
<comment type="subcellular location">
    <subcellularLocation>
        <location evidence="1">Cell membrane</location>
        <topology evidence="1">Multi-pass membrane protein</topology>
    </subcellularLocation>
</comment>
<comment type="caution">
    <text evidence="15">The sequence shown here is derived from an EMBL/GenBank/DDBJ whole genome shotgun (WGS) entry which is preliminary data.</text>
</comment>
<evidence type="ECO:0000256" key="11">
    <source>
        <dbReference type="SAM" id="Phobius"/>
    </source>
</evidence>
<proteinExistence type="predicted"/>
<evidence type="ECO:0000256" key="7">
    <source>
        <dbReference type="ARBA" id="ARBA00022840"/>
    </source>
</evidence>
<keyword evidence="7" id="KW-0067">ATP-binding</keyword>
<dbReference type="InterPro" id="IPR036890">
    <property type="entry name" value="HATPase_C_sf"/>
</dbReference>
<feature type="transmembrane region" description="Helical" evidence="11">
    <location>
        <begin position="44"/>
        <end position="66"/>
    </location>
</feature>
<protein>
    <submittedName>
        <fullName evidence="15">Sensor histidine kinase</fullName>
    </submittedName>
</protein>
<dbReference type="PANTHER" id="PTHR34220:SF7">
    <property type="entry name" value="SENSOR HISTIDINE KINASE YPDA"/>
    <property type="match status" value="1"/>
</dbReference>
<dbReference type="InterPro" id="IPR011620">
    <property type="entry name" value="Sig_transdc_His_kinase_LytS_TM"/>
</dbReference>
<keyword evidence="9" id="KW-0902">Two-component regulatory system</keyword>
<evidence type="ECO:0000256" key="1">
    <source>
        <dbReference type="ARBA" id="ARBA00004651"/>
    </source>
</evidence>
<dbReference type="SUPFAM" id="SSF55874">
    <property type="entry name" value="ATPase domain of HSP90 chaperone/DNA topoisomerase II/histidine kinase"/>
    <property type="match status" value="1"/>
</dbReference>
<feature type="domain" description="Signal transduction histidine kinase internal region" evidence="13">
    <location>
        <begin position="205"/>
        <end position="281"/>
    </location>
</feature>
<organism evidence="15 16">
    <name type="scientific">Romboutsia maritimum</name>
    <dbReference type="NCBI Taxonomy" id="2020948"/>
    <lineage>
        <taxon>Bacteria</taxon>
        <taxon>Bacillati</taxon>
        <taxon>Bacillota</taxon>
        <taxon>Clostridia</taxon>
        <taxon>Peptostreptococcales</taxon>
        <taxon>Peptostreptococcaceae</taxon>
        <taxon>Romboutsia</taxon>
    </lineage>
</organism>
<evidence type="ECO:0000259" key="14">
    <source>
        <dbReference type="Pfam" id="PF07694"/>
    </source>
</evidence>
<feature type="transmembrane region" description="Helical" evidence="11">
    <location>
        <begin position="137"/>
        <end position="158"/>
    </location>
</feature>
<keyword evidence="8 11" id="KW-1133">Transmembrane helix</keyword>
<dbReference type="RefSeq" id="WP_095404741.1">
    <property type="nucleotide sequence ID" value="NZ_NOJZ02000001.1"/>
</dbReference>
<evidence type="ECO:0000256" key="8">
    <source>
        <dbReference type="ARBA" id="ARBA00022989"/>
    </source>
</evidence>
<keyword evidence="10 11" id="KW-0472">Membrane</keyword>
<evidence type="ECO:0000313" key="16">
    <source>
        <dbReference type="Proteomes" id="UP000243494"/>
    </source>
</evidence>
<dbReference type="InterPro" id="IPR003594">
    <property type="entry name" value="HATPase_dom"/>
</dbReference>
<keyword evidence="4 11" id="KW-0812">Transmembrane</keyword>